<dbReference type="PANTHER" id="PTHR45036">
    <property type="entry name" value="METHYLTRANSFERASE LIKE 7B"/>
    <property type="match status" value="1"/>
</dbReference>
<dbReference type="InterPro" id="IPR013216">
    <property type="entry name" value="Methyltransf_11"/>
</dbReference>
<proteinExistence type="predicted"/>
<dbReference type="Proteomes" id="UP000229756">
    <property type="component" value="Unassembled WGS sequence"/>
</dbReference>
<organism evidence="3 4">
    <name type="scientific">candidate division WWE3 bacterium CG_4_9_14_0_2_um_filter_35_11</name>
    <dbReference type="NCBI Taxonomy" id="1975077"/>
    <lineage>
        <taxon>Bacteria</taxon>
        <taxon>Katanobacteria</taxon>
    </lineage>
</organism>
<gene>
    <name evidence="3" type="ORF">CO058_00070</name>
</gene>
<dbReference type="EMBL" id="PFSJ01000001">
    <property type="protein sequence ID" value="PJC24081.1"/>
    <property type="molecule type" value="Genomic_DNA"/>
</dbReference>
<evidence type="ECO:0000259" key="2">
    <source>
        <dbReference type="Pfam" id="PF08241"/>
    </source>
</evidence>
<keyword evidence="1" id="KW-1133">Transmembrane helix</keyword>
<protein>
    <recommendedName>
        <fullName evidence="2">Methyltransferase type 11 domain-containing protein</fullName>
    </recommendedName>
</protein>
<dbReference type="Gene3D" id="3.40.50.150">
    <property type="entry name" value="Vaccinia Virus protein VP39"/>
    <property type="match status" value="1"/>
</dbReference>
<dbReference type="AlphaFoldDB" id="A0A2M8EMZ0"/>
<accession>A0A2M8EMZ0</accession>
<keyword evidence="1" id="KW-0812">Transmembrane</keyword>
<dbReference type="InterPro" id="IPR052356">
    <property type="entry name" value="Thiol_S-MT"/>
</dbReference>
<evidence type="ECO:0000313" key="3">
    <source>
        <dbReference type="EMBL" id="PJC24081.1"/>
    </source>
</evidence>
<dbReference type="PANTHER" id="PTHR45036:SF1">
    <property type="entry name" value="METHYLTRANSFERASE LIKE 7A"/>
    <property type="match status" value="1"/>
</dbReference>
<dbReference type="Pfam" id="PF08241">
    <property type="entry name" value="Methyltransf_11"/>
    <property type="match status" value="1"/>
</dbReference>
<dbReference type="InterPro" id="IPR029063">
    <property type="entry name" value="SAM-dependent_MTases_sf"/>
</dbReference>
<sequence length="255" mass="29494">MRQIDGTKNSWDSYSNMRIDFLKKLYISKAFSDEFLTIFINPHFLVRREIVSSLRAFSKYVRGEVLDVGCGTMPYKTLFKYKRYVGIETNISGHDHANSTVDIYYDGINFPITDDSYDTVVCFEVLEHVVDFDKMLNEIKRVLRPGGFVVISIPMVWPEHETPYDFRRLTSFGILNALKLKDFKVKSNSKLLPNLSILSALLSDYCFGVCLRKYYLSIILLPLILLNNLLGFFIFRKISSPNLYYGNLVVAENPK</sequence>
<evidence type="ECO:0000256" key="1">
    <source>
        <dbReference type="SAM" id="Phobius"/>
    </source>
</evidence>
<dbReference type="SUPFAM" id="SSF53335">
    <property type="entry name" value="S-adenosyl-L-methionine-dependent methyltransferases"/>
    <property type="match status" value="1"/>
</dbReference>
<evidence type="ECO:0000313" key="4">
    <source>
        <dbReference type="Proteomes" id="UP000229756"/>
    </source>
</evidence>
<reference evidence="4" key="1">
    <citation type="submission" date="2017-09" db="EMBL/GenBank/DDBJ databases">
        <title>Depth-based differentiation of microbial function through sediment-hosted aquifers and enrichment of novel symbionts in the deep terrestrial subsurface.</title>
        <authorList>
            <person name="Probst A.J."/>
            <person name="Ladd B."/>
            <person name="Jarett J.K."/>
            <person name="Geller-Mcgrath D.E."/>
            <person name="Sieber C.M.K."/>
            <person name="Emerson J.B."/>
            <person name="Anantharaman K."/>
            <person name="Thomas B.C."/>
            <person name="Malmstrom R."/>
            <person name="Stieglmeier M."/>
            <person name="Klingl A."/>
            <person name="Woyke T."/>
            <person name="Ryan C.M."/>
            <person name="Banfield J.F."/>
        </authorList>
    </citation>
    <scope>NUCLEOTIDE SEQUENCE [LARGE SCALE GENOMIC DNA]</scope>
</reference>
<name>A0A2M8EMZ0_UNCKA</name>
<dbReference type="CDD" id="cd02440">
    <property type="entry name" value="AdoMet_MTases"/>
    <property type="match status" value="1"/>
</dbReference>
<feature type="domain" description="Methyltransferase type 11" evidence="2">
    <location>
        <begin position="66"/>
        <end position="151"/>
    </location>
</feature>
<dbReference type="GO" id="GO:0008757">
    <property type="term" value="F:S-adenosylmethionine-dependent methyltransferase activity"/>
    <property type="evidence" value="ECO:0007669"/>
    <property type="project" value="InterPro"/>
</dbReference>
<feature type="transmembrane region" description="Helical" evidence="1">
    <location>
        <begin position="214"/>
        <end position="235"/>
    </location>
</feature>
<comment type="caution">
    <text evidence="3">The sequence shown here is derived from an EMBL/GenBank/DDBJ whole genome shotgun (WGS) entry which is preliminary data.</text>
</comment>
<keyword evidence="1" id="KW-0472">Membrane</keyword>